<dbReference type="RefSeq" id="XP_029232293.1">
    <property type="nucleotide sequence ID" value="XM_029367685.1"/>
</dbReference>
<dbReference type="AlphaFoldDB" id="A0A3R7PLB7"/>
<dbReference type="InterPro" id="IPR036038">
    <property type="entry name" value="Aminotransferase-like"/>
</dbReference>
<dbReference type="Gene3D" id="3.20.10.10">
    <property type="entry name" value="D-amino Acid Aminotransferase, subunit A, domain 2"/>
    <property type="match status" value="1"/>
</dbReference>
<dbReference type="InterPro" id="IPR043132">
    <property type="entry name" value="BCAT-like_C"/>
</dbReference>
<keyword evidence="6" id="KW-0663">Pyridoxal phosphate</keyword>
<reference evidence="8 9" key="1">
    <citation type="journal article" date="2018" name="BMC Genomics">
        <title>Genomic comparison of Trypanosoma conorhini and Trypanosoma rangeli to Trypanosoma cruzi strains of high and low virulence.</title>
        <authorList>
            <person name="Bradwell K.R."/>
            <person name="Koparde V.N."/>
            <person name="Matveyev A.V."/>
            <person name="Serrano M.G."/>
            <person name="Alves J.M."/>
            <person name="Parikh H."/>
            <person name="Huang B."/>
            <person name="Lee V."/>
            <person name="Espinosa-Alvarez O."/>
            <person name="Ortiz P.A."/>
            <person name="Costa-Martins A.G."/>
            <person name="Teixeira M.M."/>
            <person name="Buck G.A."/>
        </authorList>
    </citation>
    <scope>NUCLEOTIDE SEQUENCE [LARGE SCALE GENOMIC DNA]</scope>
    <source>
        <strain evidence="8 9">025E</strain>
    </source>
</reference>
<keyword evidence="5 8" id="KW-0808">Transferase</keyword>
<dbReference type="EC" id="2.6.1.42" evidence="8"/>
<dbReference type="Proteomes" id="UP000284403">
    <property type="component" value="Unassembled WGS sequence"/>
</dbReference>
<dbReference type="Pfam" id="PF01063">
    <property type="entry name" value="Aminotran_4"/>
    <property type="match status" value="1"/>
</dbReference>
<name>A0A3R7PLB7_9TRYP</name>
<protein>
    <submittedName>
        <fullName evidence="8">Branched-chain amino acid aminotransferase</fullName>
        <ecNumber evidence="8">2.6.1.42</ecNumber>
    </submittedName>
</protein>
<comment type="caution">
    <text evidence="8">The sequence shown here is derived from an EMBL/GenBank/DDBJ whole genome shotgun (WGS) entry which is preliminary data.</text>
</comment>
<keyword evidence="3 8" id="KW-0032">Aminotransferase</keyword>
<sequence length="189" mass="20857">MKPVKLLVEEERRRSWPGGTGSVKMGANYASSVLVQKEADAQGYQQVLWLGPKGEVEEVGAMNFFCLWRPSNSKPDLELITAPLDGTVLPGVTRDSILSLARGFGGVKVSERSFLIEELVTALQEKRVVECFGCGTAAIVSPVEALCYKQVKYDVPCPPPETSFTHRMLNTIQDIQYGVLEHEWSRVVA</sequence>
<keyword evidence="4" id="KW-0028">Amino-acid biosynthesis</keyword>
<proteinExistence type="inferred from homology"/>
<dbReference type="PANTHER" id="PTHR11825">
    <property type="entry name" value="SUBGROUP IIII AMINOTRANSFERASE"/>
    <property type="match status" value="1"/>
</dbReference>
<comment type="similarity">
    <text evidence="2">Belongs to the class-IV pyridoxal-phosphate-dependent aminotransferase family.</text>
</comment>
<accession>A0A3R7PLB7</accession>
<dbReference type="EMBL" id="MKKU01000017">
    <property type="protein sequence ID" value="RNF27087.1"/>
    <property type="molecule type" value="Genomic_DNA"/>
</dbReference>
<evidence type="ECO:0000256" key="4">
    <source>
        <dbReference type="ARBA" id="ARBA00022605"/>
    </source>
</evidence>
<evidence type="ECO:0000256" key="7">
    <source>
        <dbReference type="ARBA" id="ARBA00023304"/>
    </source>
</evidence>
<comment type="cofactor">
    <cofactor evidence="1">
        <name>pyridoxal 5'-phosphate</name>
        <dbReference type="ChEBI" id="CHEBI:597326"/>
    </cofactor>
</comment>
<dbReference type="FunFam" id="3.20.10.10:FF:000004">
    <property type="entry name" value="Branched-chain-amino-acid aminotransferase"/>
    <property type="match status" value="1"/>
</dbReference>
<dbReference type="PANTHER" id="PTHR11825:SF44">
    <property type="entry name" value="BRANCHED-CHAIN-AMINO-ACID AMINOTRANSFERASE"/>
    <property type="match status" value="1"/>
</dbReference>
<organism evidence="8 9">
    <name type="scientific">Trypanosoma conorhini</name>
    <dbReference type="NCBI Taxonomy" id="83891"/>
    <lineage>
        <taxon>Eukaryota</taxon>
        <taxon>Discoba</taxon>
        <taxon>Euglenozoa</taxon>
        <taxon>Kinetoplastea</taxon>
        <taxon>Metakinetoplastina</taxon>
        <taxon>Trypanosomatida</taxon>
        <taxon>Trypanosomatidae</taxon>
        <taxon>Trypanosoma</taxon>
    </lineage>
</organism>
<dbReference type="GO" id="GO:0008652">
    <property type="term" value="P:amino acid biosynthetic process"/>
    <property type="evidence" value="ECO:0007669"/>
    <property type="project" value="UniProtKB-KW"/>
</dbReference>
<keyword evidence="7" id="KW-0100">Branched-chain amino acid biosynthesis</keyword>
<gene>
    <name evidence="8" type="ORF">Tco025E_00745</name>
</gene>
<dbReference type="InterPro" id="IPR005786">
    <property type="entry name" value="B_amino_transII"/>
</dbReference>
<evidence type="ECO:0000256" key="3">
    <source>
        <dbReference type="ARBA" id="ARBA00022576"/>
    </source>
</evidence>
<evidence type="ECO:0000256" key="5">
    <source>
        <dbReference type="ARBA" id="ARBA00022679"/>
    </source>
</evidence>
<dbReference type="GO" id="GO:0009082">
    <property type="term" value="P:branched-chain amino acid biosynthetic process"/>
    <property type="evidence" value="ECO:0007669"/>
    <property type="project" value="UniProtKB-KW"/>
</dbReference>
<evidence type="ECO:0000313" key="9">
    <source>
        <dbReference type="Proteomes" id="UP000284403"/>
    </source>
</evidence>
<evidence type="ECO:0000256" key="6">
    <source>
        <dbReference type="ARBA" id="ARBA00022898"/>
    </source>
</evidence>
<dbReference type="SUPFAM" id="SSF56752">
    <property type="entry name" value="D-aminoacid aminotransferase-like PLP-dependent enzymes"/>
    <property type="match status" value="1"/>
</dbReference>
<keyword evidence="9" id="KW-1185">Reference proteome</keyword>
<evidence type="ECO:0000256" key="1">
    <source>
        <dbReference type="ARBA" id="ARBA00001933"/>
    </source>
</evidence>
<dbReference type="GO" id="GO:0004084">
    <property type="term" value="F:branched-chain-amino-acid transaminase activity"/>
    <property type="evidence" value="ECO:0007669"/>
    <property type="project" value="UniProtKB-EC"/>
</dbReference>
<dbReference type="OrthoDB" id="242758at2759"/>
<dbReference type="GeneID" id="40314356"/>
<evidence type="ECO:0000256" key="2">
    <source>
        <dbReference type="ARBA" id="ARBA00009320"/>
    </source>
</evidence>
<dbReference type="InterPro" id="IPR001544">
    <property type="entry name" value="Aminotrans_IV"/>
</dbReference>
<evidence type="ECO:0000313" key="8">
    <source>
        <dbReference type="EMBL" id="RNF27087.1"/>
    </source>
</evidence>